<reference evidence="2 3" key="1">
    <citation type="submission" date="2020-04" db="EMBL/GenBank/DDBJ databases">
        <title>Perkinsus olseni comparative genomics.</title>
        <authorList>
            <person name="Bogema D.R."/>
        </authorList>
    </citation>
    <scope>NUCLEOTIDE SEQUENCE [LARGE SCALE GENOMIC DNA]</scope>
    <source>
        <strain evidence="2 3">ATCC PRA-207</strain>
    </source>
</reference>
<proteinExistence type="predicted"/>
<feature type="region of interest" description="Disordered" evidence="1">
    <location>
        <begin position="293"/>
        <end position="317"/>
    </location>
</feature>
<feature type="compositionally biased region" description="Pro residues" evidence="1">
    <location>
        <begin position="749"/>
        <end position="759"/>
    </location>
</feature>
<accession>A0A7J6UEF0</accession>
<feature type="compositionally biased region" description="Low complexity" evidence="1">
    <location>
        <begin position="377"/>
        <end position="396"/>
    </location>
</feature>
<gene>
    <name evidence="2" type="ORF">FOZ63_002079</name>
</gene>
<feature type="region of interest" description="Disordered" evidence="1">
    <location>
        <begin position="742"/>
        <end position="778"/>
    </location>
</feature>
<organism evidence="2 3">
    <name type="scientific">Perkinsus olseni</name>
    <name type="common">Perkinsus atlanticus</name>
    <dbReference type="NCBI Taxonomy" id="32597"/>
    <lineage>
        <taxon>Eukaryota</taxon>
        <taxon>Sar</taxon>
        <taxon>Alveolata</taxon>
        <taxon>Perkinsozoa</taxon>
        <taxon>Perkinsea</taxon>
        <taxon>Perkinsida</taxon>
        <taxon>Perkinsidae</taxon>
        <taxon>Perkinsus</taxon>
    </lineage>
</organism>
<feature type="region of interest" description="Disordered" evidence="1">
    <location>
        <begin position="332"/>
        <end position="455"/>
    </location>
</feature>
<keyword evidence="3" id="KW-1185">Reference proteome</keyword>
<feature type="compositionally biased region" description="Basic and acidic residues" evidence="1">
    <location>
        <begin position="352"/>
        <end position="370"/>
    </location>
</feature>
<feature type="compositionally biased region" description="Basic and acidic residues" evidence="1">
    <location>
        <begin position="823"/>
        <end position="839"/>
    </location>
</feature>
<feature type="region of interest" description="Disordered" evidence="1">
    <location>
        <begin position="804"/>
        <end position="839"/>
    </location>
</feature>
<dbReference type="EMBL" id="JABANO010004166">
    <property type="protein sequence ID" value="KAF4755622.1"/>
    <property type="molecule type" value="Genomic_DNA"/>
</dbReference>
<feature type="region of interest" description="Disordered" evidence="1">
    <location>
        <begin position="662"/>
        <end position="716"/>
    </location>
</feature>
<evidence type="ECO:0000313" key="2">
    <source>
        <dbReference type="EMBL" id="KAF4755622.1"/>
    </source>
</evidence>
<comment type="caution">
    <text evidence="2">The sequence shown here is derived from an EMBL/GenBank/DDBJ whole genome shotgun (WGS) entry which is preliminary data.</text>
</comment>
<evidence type="ECO:0000256" key="1">
    <source>
        <dbReference type="SAM" id="MobiDB-lite"/>
    </source>
</evidence>
<evidence type="ECO:0000313" key="3">
    <source>
        <dbReference type="Proteomes" id="UP000553632"/>
    </source>
</evidence>
<sequence length="1114" mass="123338">MPRATLSTVSISPSPAREIRDRKPAFSRVGGGGGAGSPFSSGSSSDARRGDVELELCRLKAELAREKEARALIQRQVDDQSLEREFWIQEKAGETAKIKQQLTRALHDKDEVLSKLKDIERDYAELWNTARDLERKNASLAELLKTSIPSTSKSLSLSTSLSNGFFPENSSVLSHGSDAAGGSRINDFLRASAPGKVLATGGRRLAPPRGCLTTLHEGDYSQLSMDSADTPPPPTSQQNELRLSADTAAALIRQARGELRDQVALRKSEKDNPLDVGSVRRLRSSPILVGEAGATELDMSDDDVRTRKDMPGPSMADTLELCPEEYEDMGMLFWRGSDGGSNSPKGSSVEGDDSHPRVEQVVDSDAREEAGQADGTWARWWSSPPAWSGSASSSSRKPYGRRHSRPRRSDRVRVQVPQPSRRFMVYPSPARPNGRVRTGTICPRSSPEMAAKKTSTTEYLLSEHLSVEEMQENKILHMSPIEWFVECPFGTLSQAGVSAGEQSEEDIGCVSLAWAPTVVDFLNTVDPEKGWTRDMVEFVYCYWSQKFDEDDKVPVKPGDYLSLTAGDLGLSKHRTMDVWATAEVISAEETTTISRQKKMKSQTIRCRLADKSLYDMIVKKRPDMRGKDGILVRENFLYEKREGARASVYLELKEKIKENLNSPTVSAAESPISEGSPASPGVAQRRPSVKVAAEDSIESRVRRSSRHQRGTRLTPSELAKIIQASQLKDTSAYGRYYNEQRLREEGGGPPEPPPTPVSPEPLKVRQSPQLDEANAKSSGIRQAVREAVASVEVVPEVVVELPVADATGEPTDDGQASGVSKPARSESSKKRREQTAEELREVAEKKARIALSQPVVDRDYPTRLDVIIPANRVRQRRKVAEGFASAIERGVRAEEMREPVTDFALDAGERLEAKIFVKEDAATEGGWSKYLKEVSRIGKNLLDAGGITQILERQRVSLEQVASHHCTGEWLKNMKINDEVVPYTDRWCCLHQRLTWELMRQCGESERGDGDEEDGKELAANSWALELCRRCWESSVARREDGGFDTDMRYYNNDAHGLIGVLGDGIEDLIIRRGARSTPWTYAALAQFLEDFSLRDRGGGWVNPDSLGPMPIDL</sequence>
<feature type="compositionally biased region" description="Polar residues" evidence="1">
    <location>
        <begin position="1"/>
        <end position="13"/>
    </location>
</feature>
<protein>
    <submittedName>
        <fullName evidence="2">Uncharacterized protein</fullName>
    </submittedName>
</protein>
<dbReference type="AlphaFoldDB" id="A0A7J6UEF0"/>
<dbReference type="Proteomes" id="UP000553632">
    <property type="component" value="Unassembled WGS sequence"/>
</dbReference>
<name>A0A7J6UEF0_PEROL</name>
<feature type="region of interest" description="Disordered" evidence="1">
    <location>
        <begin position="1"/>
        <end position="49"/>
    </location>
</feature>